<reference evidence="2 3" key="1">
    <citation type="submission" date="2022-12" db="EMBL/GenBank/DDBJ databases">
        <title>Chromosome-level genome of Tegillarca granosa.</title>
        <authorList>
            <person name="Kim J."/>
        </authorList>
    </citation>
    <scope>NUCLEOTIDE SEQUENCE [LARGE SCALE GENOMIC DNA]</scope>
    <source>
        <strain evidence="2">Teg-2019</strain>
        <tissue evidence="2">Adductor muscle</tissue>
    </source>
</reference>
<dbReference type="Proteomes" id="UP001217089">
    <property type="component" value="Unassembled WGS sequence"/>
</dbReference>
<gene>
    <name evidence="2" type="ORF">KUTeg_014744</name>
</gene>
<protein>
    <recommendedName>
        <fullName evidence="1">Ig-like domain-containing protein</fullName>
    </recommendedName>
</protein>
<dbReference type="InterPro" id="IPR007110">
    <property type="entry name" value="Ig-like_dom"/>
</dbReference>
<proteinExistence type="predicted"/>
<dbReference type="EMBL" id="JARBDR010000752">
    <property type="protein sequence ID" value="KAJ8307694.1"/>
    <property type="molecule type" value="Genomic_DNA"/>
</dbReference>
<dbReference type="SUPFAM" id="SSF48726">
    <property type="entry name" value="Immunoglobulin"/>
    <property type="match status" value="1"/>
</dbReference>
<dbReference type="InterPro" id="IPR036179">
    <property type="entry name" value="Ig-like_dom_sf"/>
</dbReference>
<feature type="domain" description="Ig-like" evidence="1">
    <location>
        <begin position="127"/>
        <end position="215"/>
    </location>
</feature>
<keyword evidence="3" id="KW-1185">Reference proteome</keyword>
<evidence type="ECO:0000313" key="3">
    <source>
        <dbReference type="Proteomes" id="UP001217089"/>
    </source>
</evidence>
<name>A0ABQ9ERP4_TEGGR</name>
<evidence type="ECO:0000313" key="2">
    <source>
        <dbReference type="EMBL" id="KAJ8307694.1"/>
    </source>
</evidence>
<dbReference type="Gene3D" id="2.60.40.10">
    <property type="entry name" value="Immunoglobulins"/>
    <property type="match status" value="1"/>
</dbReference>
<organism evidence="2 3">
    <name type="scientific">Tegillarca granosa</name>
    <name type="common">Malaysian cockle</name>
    <name type="synonym">Anadara granosa</name>
    <dbReference type="NCBI Taxonomy" id="220873"/>
    <lineage>
        <taxon>Eukaryota</taxon>
        <taxon>Metazoa</taxon>
        <taxon>Spiralia</taxon>
        <taxon>Lophotrochozoa</taxon>
        <taxon>Mollusca</taxon>
        <taxon>Bivalvia</taxon>
        <taxon>Autobranchia</taxon>
        <taxon>Pteriomorphia</taxon>
        <taxon>Arcoida</taxon>
        <taxon>Arcoidea</taxon>
        <taxon>Arcidae</taxon>
        <taxon>Tegillarca</taxon>
    </lineage>
</organism>
<dbReference type="InterPro" id="IPR013783">
    <property type="entry name" value="Ig-like_fold"/>
</dbReference>
<comment type="caution">
    <text evidence="2">The sequence shown here is derived from an EMBL/GenBank/DDBJ whole genome shotgun (WGS) entry which is preliminary data.</text>
</comment>
<evidence type="ECO:0000259" key="1">
    <source>
        <dbReference type="PROSITE" id="PS50835"/>
    </source>
</evidence>
<accession>A0ABQ9ERP4</accession>
<sequence>MALTVLAYLKNNISFIRKFYLQHSLTSGAVFSTVGNNATFSAVLNPLPHNSTIVSVQNPRNETVFEARGTQSRYTIAGQRMIYTGNTFEGKMSFVLKNILTEDAGALIASRYLQLNFTFKTGIPSKPNIEVILQPIVNMNMVLNCKVESTTVPKNSNLSLIFNWKVNGVNISANSRFFINGSTLSITNMQRNDEGLDKSTISNKSYAVSEGNTLSANEDIISARATSVLSVNEAKEALCQMMKLPSVARSMHNITVFRLVDDKGVLQEGVDDDDRRVYSCEKSYTFIKSGSFKYFLWPTPYQYRLDCVFKI</sequence>
<dbReference type="PROSITE" id="PS50835">
    <property type="entry name" value="IG_LIKE"/>
    <property type="match status" value="1"/>
</dbReference>